<evidence type="ECO:0000313" key="13">
    <source>
        <dbReference type="EMBL" id="UNT00673.1"/>
    </source>
</evidence>
<organism evidence="13 14">
    <name type="scientific">Streptomyces tubbatahanensis</name>
    <dbReference type="NCBI Taxonomy" id="2923272"/>
    <lineage>
        <taxon>Bacteria</taxon>
        <taxon>Bacillati</taxon>
        <taxon>Actinomycetota</taxon>
        <taxon>Actinomycetes</taxon>
        <taxon>Kitasatosporales</taxon>
        <taxon>Streptomycetaceae</taxon>
        <taxon>Streptomyces</taxon>
    </lineage>
</organism>
<accession>A0ABY3Y1P8</accession>
<evidence type="ECO:0000313" key="14">
    <source>
        <dbReference type="Proteomes" id="UP001202244"/>
    </source>
</evidence>
<evidence type="ECO:0000256" key="1">
    <source>
        <dbReference type="ARBA" id="ARBA00003330"/>
    </source>
</evidence>
<evidence type="ECO:0000256" key="2">
    <source>
        <dbReference type="ARBA" id="ARBA00013017"/>
    </source>
</evidence>
<sequence>MTGRTYAEQVAEFHARTGEQITDEQRPAFATLRAEQERLAADGVPAGAAESGIRLPDAALLDPAGVPTTWAAACGGRPTVLVLYRGAWCPYCNLALRTYQQELLPELTSRGVELIAVSPQRPDGSLTMQEVNALSFTVLSDPGNQIGRALGVMNTWSAQARQAVTAVVTDVSEANSDGTDDVPMPTVALIDAQGIIRWLDVHPDYASRTEPAAILAALDLLD</sequence>
<evidence type="ECO:0000259" key="12">
    <source>
        <dbReference type="PROSITE" id="PS51352"/>
    </source>
</evidence>
<evidence type="ECO:0000256" key="9">
    <source>
        <dbReference type="ARBA" id="ARBA00038489"/>
    </source>
</evidence>
<dbReference type="EC" id="1.11.1.24" evidence="2"/>
<evidence type="ECO:0000256" key="4">
    <source>
        <dbReference type="ARBA" id="ARBA00022862"/>
    </source>
</evidence>
<evidence type="ECO:0000256" key="6">
    <source>
        <dbReference type="ARBA" id="ARBA00023157"/>
    </source>
</evidence>
<dbReference type="PROSITE" id="PS51352">
    <property type="entry name" value="THIOREDOXIN_2"/>
    <property type="match status" value="1"/>
</dbReference>
<dbReference type="Pfam" id="PF00578">
    <property type="entry name" value="AhpC-TSA"/>
    <property type="match status" value="1"/>
</dbReference>
<keyword evidence="3" id="KW-0575">Peroxidase</keyword>
<proteinExistence type="inferred from homology"/>
<evidence type="ECO:0000256" key="8">
    <source>
        <dbReference type="ARBA" id="ARBA00032824"/>
    </source>
</evidence>
<evidence type="ECO:0000256" key="3">
    <source>
        <dbReference type="ARBA" id="ARBA00022559"/>
    </source>
</evidence>
<evidence type="ECO:0000256" key="7">
    <source>
        <dbReference type="ARBA" id="ARBA00023284"/>
    </source>
</evidence>
<keyword evidence="14" id="KW-1185">Reference proteome</keyword>
<name>A0ABY3Y1P8_9ACTN</name>
<dbReference type="SUPFAM" id="SSF52833">
    <property type="entry name" value="Thioredoxin-like"/>
    <property type="match status" value="1"/>
</dbReference>
<dbReference type="EMBL" id="CP093846">
    <property type="protein sequence ID" value="UNT00673.1"/>
    <property type="molecule type" value="Genomic_DNA"/>
</dbReference>
<dbReference type="Proteomes" id="UP001202244">
    <property type="component" value="Chromosome"/>
</dbReference>
<feature type="domain" description="Thioredoxin" evidence="12">
    <location>
        <begin position="49"/>
        <end position="222"/>
    </location>
</feature>
<comment type="catalytic activity">
    <reaction evidence="11">
        <text>a hydroperoxide + [thioredoxin]-dithiol = an alcohol + [thioredoxin]-disulfide + H2O</text>
        <dbReference type="Rhea" id="RHEA:62620"/>
        <dbReference type="Rhea" id="RHEA-COMP:10698"/>
        <dbReference type="Rhea" id="RHEA-COMP:10700"/>
        <dbReference type="ChEBI" id="CHEBI:15377"/>
        <dbReference type="ChEBI" id="CHEBI:29950"/>
        <dbReference type="ChEBI" id="CHEBI:30879"/>
        <dbReference type="ChEBI" id="CHEBI:35924"/>
        <dbReference type="ChEBI" id="CHEBI:50058"/>
        <dbReference type="EC" id="1.11.1.24"/>
    </reaction>
</comment>
<keyword evidence="6" id="KW-1015">Disulfide bond</keyword>
<dbReference type="Gene3D" id="3.40.30.10">
    <property type="entry name" value="Glutaredoxin"/>
    <property type="match status" value="1"/>
</dbReference>
<dbReference type="InterPro" id="IPR000866">
    <property type="entry name" value="AhpC/TSA"/>
</dbReference>
<dbReference type="InterPro" id="IPR013766">
    <property type="entry name" value="Thioredoxin_domain"/>
</dbReference>
<keyword evidence="5" id="KW-0560">Oxidoreductase</keyword>
<dbReference type="PANTHER" id="PTHR42801:SF7">
    <property type="entry name" value="SLL1159 PROTEIN"/>
    <property type="match status" value="1"/>
</dbReference>
<comment type="function">
    <text evidence="1">Thiol-specific peroxidase that catalyzes the reduction of hydrogen peroxide and organic hydroperoxides to water and alcohols, respectively. Plays a role in cell protection against oxidative stress by detoxifying peroxides and as sensor of hydrogen peroxide-mediated signaling events.</text>
</comment>
<keyword evidence="4" id="KW-0049">Antioxidant</keyword>
<dbReference type="CDD" id="cd02970">
    <property type="entry name" value="PRX_like2"/>
    <property type="match status" value="1"/>
</dbReference>
<dbReference type="RefSeq" id="WP_242756863.1">
    <property type="nucleotide sequence ID" value="NZ_CP093846.1"/>
</dbReference>
<evidence type="ECO:0000256" key="5">
    <source>
        <dbReference type="ARBA" id="ARBA00023002"/>
    </source>
</evidence>
<keyword evidence="7" id="KW-0676">Redox-active center</keyword>
<dbReference type="PANTHER" id="PTHR42801">
    <property type="entry name" value="THIOREDOXIN-DEPENDENT PEROXIDE REDUCTASE"/>
    <property type="match status" value="1"/>
</dbReference>
<reference evidence="13 14" key="1">
    <citation type="journal article" date="2023" name="Microbiol. Spectr.">
        <title>Synergy between Genome Mining, Metabolomics, and Bioinformatics Uncovers Antibacterial Chlorinated Carbazole Alkaloids and Their Biosynthetic Gene Cluster from Streptomyces tubbatahanensis sp. nov., a Novel Actinomycete Isolated from Sulu Sea, Philippines.</title>
        <authorList>
            <person name="Tenebro C.P."/>
            <person name="Trono D.J.V.L."/>
            <person name="Balida L.A.P."/>
            <person name="Bayog L.K.A."/>
            <person name="Bruna J.R."/>
            <person name="Sabido E.M."/>
            <person name="Caspe D.P.C."/>
            <person name="de Los Santos E.L.C."/>
            <person name="Saludes J.P."/>
            <person name="Dalisay D.S."/>
        </authorList>
    </citation>
    <scope>NUCLEOTIDE SEQUENCE [LARGE SCALE GENOMIC DNA]</scope>
    <source>
        <strain evidence="13 14">DSD3025</strain>
    </source>
</reference>
<dbReference type="InterPro" id="IPR050924">
    <property type="entry name" value="Peroxiredoxin_BCP/PrxQ"/>
</dbReference>
<protein>
    <recommendedName>
        <fullName evidence="2">thioredoxin-dependent peroxiredoxin</fullName>
        <ecNumber evidence="2">1.11.1.24</ecNumber>
    </recommendedName>
    <alternativeName>
        <fullName evidence="10">Bacterioferritin comigratory protein</fullName>
    </alternativeName>
    <alternativeName>
        <fullName evidence="8">Thioredoxin peroxidase</fullName>
    </alternativeName>
</protein>
<evidence type="ECO:0000256" key="11">
    <source>
        <dbReference type="ARBA" id="ARBA00049091"/>
    </source>
</evidence>
<evidence type="ECO:0000256" key="10">
    <source>
        <dbReference type="ARBA" id="ARBA00041373"/>
    </source>
</evidence>
<dbReference type="InterPro" id="IPR036249">
    <property type="entry name" value="Thioredoxin-like_sf"/>
</dbReference>
<comment type="similarity">
    <text evidence="9">Belongs to the peroxiredoxin family. BCP/PrxQ subfamily.</text>
</comment>
<gene>
    <name evidence="13" type="ORF">MMF93_32475</name>
</gene>